<dbReference type="PANTHER" id="PTHR15319:SF1">
    <property type="entry name" value="TATA BOX-BINDING PROTEIN-ASSOCIATED FACTOR RNA POLYMERASE I SUBUNIT C"/>
    <property type="match status" value="1"/>
</dbReference>
<dbReference type="GO" id="GO:0001650">
    <property type="term" value="C:fibrillar center"/>
    <property type="evidence" value="ECO:0007669"/>
    <property type="project" value="TreeGrafter"/>
</dbReference>
<proteinExistence type="predicted"/>
<dbReference type="Proteomes" id="UP000595140">
    <property type="component" value="Unassembled WGS sequence"/>
</dbReference>
<sequence>MEFSEDWKSLWPVSFSFCPPLLVPNKASSSSKRRCLEKSPSIPSIGPLIFNPCRETLIGLLNSPSLSPRLPPPYPDFTLHRFLFTSTTINHSTASSIASDMGPPLDPGHAHNYNALQLLPCPIQKDGDGDGDGDGDADARVLAFFPTGDNYDQIGFAMLTLNDSGSMSVREFKDGRDICVHSRRLYHRISRLLVNAVADFDVFSTSSHSGNCFGYIMACTMYSVHWFSVKMPEGGFESTLLDYLGHVGVKLFQGSAVVHACWSPHLSEECVVLLESGKLFLFDMSCWLKSGGNALNRQGKKLCVPWGDLIQNGKWVGCEFSWHPRILVVAHSSTVFLVDLRFDEHKVCTLLKVGFLSMGTCDRFVALSRPDSSGFCFAAASNSLLILCDVRKPSMPVLQWAHAIQNPEYITIFKLSKLRPIINDDDFQWASESGHCILLGSFWNCGFSIFFYGPPDGRRGPSVLSTACNAFYSWGLPSEFSLSGRDCFCGSCLMRGDLLKDLLPDWIDWKQKKDIVLGFGILDNDPNVNCNKSLGFSLIRLMSSGKLEAQRYTADWVFNNNACKEAHKLSKSGCTEDNFLYDDAGNSGELELRKHGYLKMDFLKEYLYGNLTMLVDRRQINLQKYAEQNQSKFHHEICENMKARGITALRSLQGIPAMIKTATFPTSFSEITMKSIWSSLPMNLLALTASSASSDGVDIFSDRNPYPFPFQKTPSSSEEVQSSSDAFVSPVLPTHFLIVLRNQGMEESDILPVDDEFQRECGKVMEEACAMQSAEPLNGKIASLADDTDDILNAVENLNILGIHRPTFSSGDAALEKSDEHKMYETFVYLKHGEEELIGGATLFDEGCPMELNFGSSNFDLTSKELDLFQQLKRQGMHFQKQFQLYQEYLNTELTS</sequence>
<dbReference type="PANTHER" id="PTHR15319">
    <property type="entry name" value="TATA BOX-BINDING PROTEIN ASSOCIATED FACTOR RNA POLYMERASE I SUBUNIT C"/>
    <property type="match status" value="1"/>
</dbReference>
<dbReference type="InterPro" id="IPR049087">
    <property type="entry name" value="TAF1C_beta-prop"/>
</dbReference>
<evidence type="ECO:0000313" key="3">
    <source>
        <dbReference type="Proteomes" id="UP000595140"/>
    </source>
</evidence>
<organism evidence="2 3">
    <name type="scientific">Cuscuta campestris</name>
    <dbReference type="NCBI Taxonomy" id="132261"/>
    <lineage>
        <taxon>Eukaryota</taxon>
        <taxon>Viridiplantae</taxon>
        <taxon>Streptophyta</taxon>
        <taxon>Embryophyta</taxon>
        <taxon>Tracheophyta</taxon>
        <taxon>Spermatophyta</taxon>
        <taxon>Magnoliopsida</taxon>
        <taxon>eudicotyledons</taxon>
        <taxon>Gunneridae</taxon>
        <taxon>Pentapetalae</taxon>
        <taxon>asterids</taxon>
        <taxon>lamiids</taxon>
        <taxon>Solanales</taxon>
        <taxon>Convolvulaceae</taxon>
        <taxon>Cuscuteae</taxon>
        <taxon>Cuscuta</taxon>
        <taxon>Cuscuta subgen. Grammica</taxon>
        <taxon>Cuscuta sect. Cleistogrammica</taxon>
    </lineage>
</organism>
<keyword evidence="3" id="KW-1185">Reference proteome</keyword>
<protein>
    <recommendedName>
        <fullName evidence="1">TAF1C beta-propeller domain-containing protein</fullName>
    </recommendedName>
</protein>
<dbReference type="InterPro" id="IPR038801">
    <property type="entry name" value="TAF1C"/>
</dbReference>
<evidence type="ECO:0000259" key="1">
    <source>
        <dbReference type="Pfam" id="PF20641"/>
    </source>
</evidence>
<dbReference type="GO" id="GO:0001164">
    <property type="term" value="F:RNA polymerase I core promoter sequence-specific DNA binding"/>
    <property type="evidence" value="ECO:0007669"/>
    <property type="project" value="TreeGrafter"/>
</dbReference>
<accession>A0A484MWE9</accession>
<reference evidence="2 3" key="1">
    <citation type="submission" date="2018-04" db="EMBL/GenBank/DDBJ databases">
        <authorList>
            <person name="Vogel A."/>
        </authorList>
    </citation>
    <scope>NUCLEOTIDE SEQUENCE [LARGE SCALE GENOMIC DNA]</scope>
</reference>
<dbReference type="AlphaFoldDB" id="A0A484MWE9"/>
<evidence type="ECO:0000313" key="2">
    <source>
        <dbReference type="EMBL" id="VFQ93253.1"/>
    </source>
</evidence>
<gene>
    <name evidence="2" type="ORF">CCAM_LOCUS35029</name>
</gene>
<dbReference type="EMBL" id="OOIL02004817">
    <property type="protein sequence ID" value="VFQ93253.1"/>
    <property type="molecule type" value="Genomic_DNA"/>
</dbReference>
<dbReference type="Pfam" id="PF20641">
    <property type="entry name" value="TAF1C_beta-prop"/>
    <property type="match status" value="1"/>
</dbReference>
<name>A0A484MWE9_9ASTE</name>
<dbReference type="OrthoDB" id="2382881at2759"/>
<feature type="domain" description="TAF1C beta-propeller" evidence="1">
    <location>
        <begin position="261"/>
        <end position="356"/>
    </location>
</feature>